<organism evidence="6 7">
    <name type="scientific">Centaurea solstitialis</name>
    <name type="common">yellow star-thistle</name>
    <dbReference type="NCBI Taxonomy" id="347529"/>
    <lineage>
        <taxon>Eukaryota</taxon>
        <taxon>Viridiplantae</taxon>
        <taxon>Streptophyta</taxon>
        <taxon>Embryophyta</taxon>
        <taxon>Tracheophyta</taxon>
        <taxon>Spermatophyta</taxon>
        <taxon>Magnoliopsida</taxon>
        <taxon>eudicotyledons</taxon>
        <taxon>Gunneridae</taxon>
        <taxon>Pentapetalae</taxon>
        <taxon>asterids</taxon>
        <taxon>campanulids</taxon>
        <taxon>Asterales</taxon>
        <taxon>Asteraceae</taxon>
        <taxon>Carduoideae</taxon>
        <taxon>Cardueae</taxon>
        <taxon>Centaureinae</taxon>
        <taxon>Centaurea</taxon>
    </lineage>
</organism>
<keyword evidence="3" id="KW-0677">Repeat</keyword>
<dbReference type="Pfam" id="PF05659">
    <property type="entry name" value="RPW8"/>
    <property type="match status" value="1"/>
</dbReference>
<dbReference type="GO" id="GO:0043531">
    <property type="term" value="F:ADP binding"/>
    <property type="evidence" value="ECO:0007669"/>
    <property type="project" value="InterPro"/>
</dbReference>
<dbReference type="PANTHER" id="PTHR36766">
    <property type="entry name" value="PLANT BROAD-SPECTRUM MILDEW RESISTANCE PROTEIN RPW8"/>
    <property type="match status" value="1"/>
</dbReference>
<evidence type="ECO:0000256" key="3">
    <source>
        <dbReference type="ARBA" id="ARBA00022737"/>
    </source>
</evidence>
<evidence type="ECO:0000256" key="2">
    <source>
        <dbReference type="ARBA" id="ARBA00022614"/>
    </source>
</evidence>
<sequence length="821" mass="92430">MVRNDNELGLKTVFGELCIAVASQIERTAKFKTLLKRLQKTLGAIEPLVYGNGSGNLGKVLDRTENEIKMFVFYLENGKELVLMCSSINCWNVYKKFVHACKLVRLDNELHRFFLIGLGDDVISGNRRVLTEIYALGEKMDQVLAAVTERAGGFSSGSSGVPGLPDVIIGLDRHLDELKRRLLKDDNQVLTISAPGGCGKTTLAKMVCHDNEVKGIFGDNIYYVTVSRMATLKGIVQKLFVHHLQENHCEFQTDEEAKNQLENLLRSQMGSENMLLVLDDVWSESESLIQDLKFPIPGYKILVTSRFLFPRFGSPYELSLLKEDDARTLFCHFAFPCGEISNVPDDLVTKMVKHCKGFPLALTVIGASLYGQNVVKWRTTLKKWSEGQTIFDSSSQLLLSLQASVDALEDLPIARECFLDLGSFPEDEKIAASALMDMWVELYGLDEEGMYTCEYLLELSSRNLLSFAPTSKDASELEGYCNEHYVTQHDLIRELAIHLSSQDPISQRERLFIEIHGNHVPAWWIEQSQQPIATRLLSITTDEVFGSSWYDLKAPKVEVLILNIKSQMYALPEFIENMNQLKVLSITSYGICPSELHRLPLIGSLSKLKRIRFEHLTILSSIQSIFELKNLRKLSFIMCEIGNALETCTMDARPMLPNLTELEIDRCYDLIKVPENLCSLDCLEKLSITNCHELEALPKGLGSLSNLEILRLHSCTRLAELPNSIGNLRCLTFLDISDCLSIGSLPDEFGELSGLRVLKMSGCRGLEELPASVTNLTLLEDVICDEETSYLWSYYESDLGDLKINVVEDDRFANFMQIVAQ</sequence>
<dbReference type="GO" id="GO:0006952">
    <property type="term" value="P:defense response"/>
    <property type="evidence" value="ECO:0007669"/>
    <property type="project" value="UniProtKB-KW"/>
</dbReference>
<evidence type="ECO:0000256" key="4">
    <source>
        <dbReference type="ARBA" id="ARBA00022821"/>
    </source>
</evidence>
<keyword evidence="7" id="KW-1185">Reference proteome</keyword>
<evidence type="ECO:0000313" key="6">
    <source>
        <dbReference type="EMBL" id="KAJ9562331.1"/>
    </source>
</evidence>
<dbReference type="InterPro" id="IPR008808">
    <property type="entry name" value="Powdery_mildew-R_dom"/>
</dbReference>
<feature type="domain" description="RPW8" evidence="5">
    <location>
        <begin position="1"/>
        <end position="152"/>
    </location>
</feature>
<gene>
    <name evidence="6" type="ORF">OSB04_007491</name>
</gene>
<dbReference type="Gene3D" id="1.10.10.10">
    <property type="entry name" value="Winged helix-like DNA-binding domain superfamily/Winged helix DNA-binding domain"/>
    <property type="match status" value="1"/>
</dbReference>
<dbReference type="InterPro" id="IPR042197">
    <property type="entry name" value="Apaf_helical"/>
</dbReference>
<evidence type="ECO:0000313" key="7">
    <source>
        <dbReference type="Proteomes" id="UP001172457"/>
    </source>
</evidence>
<dbReference type="InterPro" id="IPR055414">
    <property type="entry name" value="LRR_R13L4/SHOC2-like"/>
</dbReference>
<dbReference type="Gene3D" id="3.40.50.300">
    <property type="entry name" value="P-loop containing nucleotide triphosphate hydrolases"/>
    <property type="match status" value="1"/>
</dbReference>
<dbReference type="SUPFAM" id="SSF52058">
    <property type="entry name" value="L domain-like"/>
    <property type="match status" value="1"/>
</dbReference>
<evidence type="ECO:0000256" key="1">
    <source>
        <dbReference type="ARBA" id="ARBA00008894"/>
    </source>
</evidence>
<comment type="caution">
    <text evidence="6">The sequence shown here is derived from an EMBL/GenBank/DDBJ whole genome shotgun (WGS) entry which is preliminary data.</text>
</comment>
<dbReference type="InterPro" id="IPR002182">
    <property type="entry name" value="NB-ARC"/>
</dbReference>
<dbReference type="InterPro" id="IPR036388">
    <property type="entry name" value="WH-like_DNA-bd_sf"/>
</dbReference>
<keyword evidence="4" id="KW-0611">Plant defense</keyword>
<dbReference type="Gene3D" id="3.80.10.10">
    <property type="entry name" value="Ribonuclease Inhibitor"/>
    <property type="match status" value="1"/>
</dbReference>
<protein>
    <recommendedName>
        <fullName evidence="5">RPW8 domain-containing protein</fullName>
    </recommendedName>
</protein>
<dbReference type="SUPFAM" id="SSF52540">
    <property type="entry name" value="P-loop containing nucleoside triphosphate hydrolases"/>
    <property type="match status" value="1"/>
</dbReference>
<dbReference type="Pfam" id="PF23598">
    <property type="entry name" value="LRR_14"/>
    <property type="match status" value="1"/>
</dbReference>
<dbReference type="PRINTS" id="PR00364">
    <property type="entry name" value="DISEASERSIST"/>
</dbReference>
<accession>A0AA38TVH3</accession>
<evidence type="ECO:0000259" key="5">
    <source>
        <dbReference type="PROSITE" id="PS51153"/>
    </source>
</evidence>
<dbReference type="Gene3D" id="1.10.8.430">
    <property type="entry name" value="Helical domain of apoptotic protease-activating factors"/>
    <property type="match status" value="1"/>
</dbReference>
<dbReference type="InterPro" id="IPR032675">
    <property type="entry name" value="LRR_dom_sf"/>
</dbReference>
<reference evidence="6" key="1">
    <citation type="submission" date="2023-03" db="EMBL/GenBank/DDBJ databases">
        <title>Chromosome-scale reference genome and RAD-based genetic map of yellow starthistle (Centaurea solstitialis) reveal putative structural variation and QTLs associated with invader traits.</title>
        <authorList>
            <person name="Reatini B."/>
            <person name="Cang F.A."/>
            <person name="Jiang Q."/>
            <person name="Mckibben M.T.W."/>
            <person name="Barker M.S."/>
            <person name="Rieseberg L.H."/>
            <person name="Dlugosch K.M."/>
        </authorList>
    </citation>
    <scope>NUCLEOTIDE SEQUENCE</scope>
    <source>
        <strain evidence="6">CAN-66</strain>
        <tissue evidence="6">Leaf</tissue>
    </source>
</reference>
<dbReference type="AlphaFoldDB" id="A0AA38TVH3"/>
<dbReference type="InterPro" id="IPR027417">
    <property type="entry name" value="P-loop_NTPase"/>
</dbReference>
<dbReference type="EMBL" id="JARYMX010000002">
    <property type="protein sequence ID" value="KAJ9562331.1"/>
    <property type="molecule type" value="Genomic_DNA"/>
</dbReference>
<dbReference type="Proteomes" id="UP001172457">
    <property type="component" value="Chromosome 2"/>
</dbReference>
<name>A0AA38TVH3_9ASTR</name>
<dbReference type="Pfam" id="PF00931">
    <property type="entry name" value="NB-ARC"/>
    <property type="match status" value="1"/>
</dbReference>
<keyword evidence="2" id="KW-0433">Leucine-rich repeat</keyword>
<proteinExistence type="inferred from homology"/>
<dbReference type="PROSITE" id="PS51153">
    <property type="entry name" value="RPW8"/>
    <property type="match status" value="1"/>
</dbReference>
<dbReference type="PANTHER" id="PTHR36766:SF32">
    <property type="entry name" value="POWDERY MILDEW RESISTANCE PROTEIN, RPW8"/>
    <property type="match status" value="1"/>
</dbReference>
<comment type="similarity">
    <text evidence="1">Belongs to the disease resistance NB-LRR family.</text>
</comment>